<dbReference type="Proteomes" id="UP000095282">
    <property type="component" value="Unplaced"/>
</dbReference>
<dbReference type="SUPFAM" id="SSF56672">
    <property type="entry name" value="DNA/RNA polymerases"/>
    <property type="match status" value="1"/>
</dbReference>
<organism evidence="2 3">
    <name type="scientific">Caenorhabditis tropicalis</name>
    <dbReference type="NCBI Taxonomy" id="1561998"/>
    <lineage>
        <taxon>Eukaryota</taxon>
        <taxon>Metazoa</taxon>
        <taxon>Ecdysozoa</taxon>
        <taxon>Nematoda</taxon>
        <taxon>Chromadorea</taxon>
        <taxon>Rhabditida</taxon>
        <taxon>Rhabditina</taxon>
        <taxon>Rhabditomorpha</taxon>
        <taxon>Rhabditoidea</taxon>
        <taxon>Rhabditidae</taxon>
        <taxon>Peloderinae</taxon>
        <taxon>Caenorhabditis</taxon>
    </lineage>
</organism>
<keyword evidence="2" id="KW-1185">Reference proteome</keyword>
<sequence>MNMQRKRVNSYETSYTHEHSTIWLLQELQSIIGSYYYQRGESIFRVTKGVPQGHPLSSNLAFAYLNSFENEYWRKEKIDSRIVYSRYEDDYIVLTTEKHIFHEMMRPLITGRNRYFLKINKEKLMASEKGEDITWCGVTINLRKIEFSHRRLCKDGIKRRLLIKF</sequence>
<dbReference type="CDD" id="cd01648">
    <property type="entry name" value="TERT"/>
    <property type="match status" value="1"/>
</dbReference>
<dbReference type="PROSITE" id="PS50878">
    <property type="entry name" value="RT_POL"/>
    <property type="match status" value="1"/>
</dbReference>
<evidence type="ECO:0000313" key="3">
    <source>
        <dbReference type="WBParaSite" id="Csp11.Scaffold630.g20536.t1"/>
    </source>
</evidence>
<feature type="domain" description="Reverse transcriptase" evidence="1">
    <location>
        <begin position="1"/>
        <end position="140"/>
    </location>
</feature>
<dbReference type="eggNOG" id="KOG1005">
    <property type="taxonomic scope" value="Eukaryota"/>
</dbReference>
<protein>
    <submittedName>
        <fullName evidence="3">Telomerase reverse transcriptase</fullName>
    </submittedName>
</protein>
<dbReference type="WBParaSite" id="Csp11.Scaffold630.g20536.t1">
    <property type="protein sequence ID" value="Csp11.Scaffold630.g20536.t1"/>
    <property type="gene ID" value="Csp11.Scaffold630.g20536"/>
</dbReference>
<evidence type="ECO:0000313" key="2">
    <source>
        <dbReference type="Proteomes" id="UP000095282"/>
    </source>
</evidence>
<dbReference type="InterPro" id="IPR043502">
    <property type="entry name" value="DNA/RNA_pol_sf"/>
</dbReference>
<name>A0A1I7UY84_9PELO</name>
<dbReference type="InterPro" id="IPR000477">
    <property type="entry name" value="RT_dom"/>
</dbReference>
<accession>A0A1I7UY84</accession>
<dbReference type="AlphaFoldDB" id="A0A1I7UY84"/>
<dbReference type="Pfam" id="PF00078">
    <property type="entry name" value="RVT_1"/>
    <property type="match status" value="1"/>
</dbReference>
<dbReference type="STRING" id="1561998.A0A1I7UY84"/>
<proteinExistence type="predicted"/>
<evidence type="ECO:0000259" key="1">
    <source>
        <dbReference type="PROSITE" id="PS50878"/>
    </source>
</evidence>
<reference evidence="3" key="1">
    <citation type="submission" date="2016-11" db="UniProtKB">
        <authorList>
            <consortium name="WormBaseParasite"/>
        </authorList>
    </citation>
    <scope>IDENTIFICATION</scope>
</reference>